<evidence type="ECO:0000256" key="1">
    <source>
        <dbReference type="SAM" id="SignalP"/>
    </source>
</evidence>
<accession>A0A315YNZ2</accession>
<dbReference type="PROSITE" id="PS51257">
    <property type="entry name" value="PROKAR_LIPOPROTEIN"/>
    <property type="match status" value="1"/>
</dbReference>
<protein>
    <recommendedName>
        <fullName evidence="4">DUF4367 domain-containing protein</fullName>
    </recommendedName>
</protein>
<dbReference type="RefSeq" id="WP_109726202.1">
    <property type="nucleotide sequence ID" value="NZ_QGDI01000004.1"/>
</dbReference>
<dbReference type="OrthoDB" id="1821017at2"/>
<sequence>MKKHRLTAVLAACVITAVLCGCAESKGSVSETAPVSQEIVTAPQGSAEYSDGTYSGEGFSLYADPSIWKYSGGEGTCDLLLNTNNDINSLGISIYVSDDDHGGKSAQEIVMGAEDDSIIFTGALATASCTFYFYEWKKDEELHSRTYFADYGDKYLCVYAESTNFGYVENKIADLLGSLELSENSK</sequence>
<name>A0A315YNZ2_RUMFL</name>
<gene>
    <name evidence="2" type="ORF">IE37_01410</name>
</gene>
<proteinExistence type="predicted"/>
<keyword evidence="1" id="KW-0732">Signal</keyword>
<evidence type="ECO:0008006" key="4">
    <source>
        <dbReference type="Google" id="ProtNLM"/>
    </source>
</evidence>
<dbReference type="EMBL" id="QGDI01000004">
    <property type="protein sequence ID" value="PWJ13602.1"/>
    <property type="molecule type" value="Genomic_DNA"/>
</dbReference>
<dbReference type="Proteomes" id="UP000245720">
    <property type="component" value="Unassembled WGS sequence"/>
</dbReference>
<feature type="signal peptide" evidence="1">
    <location>
        <begin position="1"/>
        <end position="23"/>
    </location>
</feature>
<evidence type="ECO:0000313" key="3">
    <source>
        <dbReference type="Proteomes" id="UP000245720"/>
    </source>
</evidence>
<comment type="caution">
    <text evidence="2">The sequence shown here is derived from an EMBL/GenBank/DDBJ whole genome shotgun (WGS) entry which is preliminary data.</text>
</comment>
<organism evidence="2 3">
    <name type="scientific">Ruminococcus flavefaciens</name>
    <dbReference type="NCBI Taxonomy" id="1265"/>
    <lineage>
        <taxon>Bacteria</taxon>
        <taxon>Bacillati</taxon>
        <taxon>Bacillota</taxon>
        <taxon>Clostridia</taxon>
        <taxon>Eubacteriales</taxon>
        <taxon>Oscillospiraceae</taxon>
        <taxon>Ruminococcus</taxon>
    </lineage>
</organism>
<dbReference type="AlphaFoldDB" id="A0A315YNZ2"/>
<evidence type="ECO:0000313" key="2">
    <source>
        <dbReference type="EMBL" id="PWJ13602.1"/>
    </source>
</evidence>
<reference evidence="2 3" key="1">
    <citation type="submission" date="2018-05" db="EMBL/GenBank/DDBJ databases">
        <title>The Hungate 1000. A catalogue of reference genomes from the rumen microbiome.</title>
        <authorList>
            <person name="Kelly W."/>
        </authorList>
    </citation>
    <scope>NUCLEOTIDE SEQUENCE [LARGE SCALE GENOMIC DNA]</scope>
    <source>
        <strain evidence="2 3">SAb67</strain>
    </source>
</reference>
<feature type="chain" id="PRO_5016240293" description="DUF4367 domain-containing protein" evidence="1">
    <location>
        <begin position="24"/>
        <end position="186"/>
    </location>
</feature>